<dbReference type="Proteomes" id="UP000031565">
    <property type="component" value="Unassembled WGS sequence"/>
</dbReference>
<proteinExistence type="predicted"/>
<organism evidence="1 2">
    <name type="scientific">Spiroplasma poulsonii</name>
    <dbReference type="NCBI Taxonomy" id="2138"/>
    <lineage>
        <taxon>Bacteria</taxon>
        <taxon>Bacillati</taxon>
        <taxon>Mycoplasmatota</taxon>
        <taxon>Mollicutes</taxon>
        <taxon>Entomoplasmatales</taxon>
        <taxon>Spiroplasmataceae</taxon>
        <taxon>Spiroplasma</taxon>
    </lineage>
</organism>
<accession>A0A2P6FCF8</accession>
<evidence type="ECO:0000313" key="2">
    <source>
        <dbReference type="Proteomes" id="UP000031565"/>
    </source>
</evidence>
<protein>
    <submittedName>
        <fullName evidence="1">Uncharacterized protein</fullName>
    </submittedName>
</protein>
<sequence length="138" mass="15959">MLNKTQLLQHCQQDYDLINKIKGWCAQARQGKIVATGFLDLRQLAILTAILRQEKITDYSIHEPFVNGFRKTVTFNSTQDNTIILTTPQPTPTIFTTSSCAGVHFKPVTVRFACNWWFICYCDHDIFKCFSKNWTSVY</sequence>
<evidence type="ECO:0000313" key="1">
    <source>
        <dbReference type="EMBL" id="PQM31112.1"/>
    </source>
</evidence>
<dbReference type="EMBL" id="JTLV02000001">
    <property type="protein sequence ID" value="PQM31112.1"/>
    <property type="molecule type" value="Genomic_DNA"/>
</dbReference>
<dbReference type="Gene3D" id="3.30.1370.160">
    <property type="match status" value="1"/>
</dbReference>
<name>A0A2P6FCF8_9MOLU</name>
<dbReference type="STRING" id="2138.SMSRO_v1c08770"/>
<gene>
    <name evidence="1" type="ORF">SMSRO_SF009120</name>
</gene>
<reference evidence="1 2" key="1">
    <citation type="journal article" date="2015" name="MBio">
        <title>Genome sequence of the Drosophila melanogaster male-killing Spiroplasma strain MSRO endosymbiont.</title>
        <authorList>
            <person name="Paredes J.C."/>
            <person name="Herren J.K."/>
            <person name="Schupfer F."/>
            <person name="Marin R."/>
            <person name="Claverol S."/>
            <person name="Kuo C.H."/>
            <person name="Lemaitre B."/>
            <person name="Beven L."/>
        </authorList>
    </citation>
    <scope>NUCLEOTIDE SEQUENCE [LARGE SCALE GENOMIC DNA]</scope>
    <source>
        <strain evidence="1 2">MSRO</strain>
    </source>
</reference>
<dbReference type="RefSeq" id="WP_227991423.1">
    <property type="nucleotide sequence ID" value="NZ_CM020866.1"/>
</dbReference>
<dbReference type="AlphaFoldDB" id="A0A2P6FCF8"/>
<comment type="caution">
    <text evidence="1">The sequence shown here is derived from an EMBL/GenBank/DDBJ whole genome shotgun (WGS) entry which is preliminary data.</text>
</comment>
<keyword evidence="2" id="KW-1185">Reference proteome</keyword>